<evidence type="ECO:0000313" key="2">
    <source>
        <dbReference type="Proteomes" id="UP000033945"/>
    </source>
</evidence>
<organism evidence="1 2">
    <name type="scientific">Candidatus Giovannonibacteria bacterium GW2011_GWA2_44_26</name>
    <dbReference type="NCBI Taxonomy" id="1618648"/>
    <lineage>
        <taxon>Bacteria</taxon>
        <taxon>Candidatus Giovannoniibacteriota</taxon>
    </lineage>
</organism>
<gene>
    <name evidence="1" type="ORF">UW55_C0001G0155</name>
</gene>
<dbReference type="EMBL" id="LCIT01000001">
    <property type="protein sequence ID" value="KKT63862.1"/>
    <property type="molecule type" value="Genomic_DNA"/>
</dbReference>
<comment type="caution">
    <text evidence="1">The sequence shown here is derived from an EMBL/GenBank/DDBJ whole genome shotgun (WGS) entry which is preliminary data.</text>
</comment>
<sequence>MHILVSDDRIVCIGPFNSEEEATTHLSQEMGYVPGAGYWERADKNIDYHHFYIRRLHPTSKY</sequence>
<evidence type="ECO:0000313" key="1">
    <source>
        <dbReference type="EMBL" id="KKT63862.1"/>
    </source>
</evidence>
<dbReference type="AlphaFoldDB" id="A0A0G1L5H4"/>
<name>A0A0G1L5H4_9BACT</name>
<proteinExistence type="predicted"/>
<reference evidence="1 2" key="1">
    <citation type="journal article" date="2015" name="Nature">
        <title>rRNA introns, odd ribosomes, and small enigmatic genomes across a large radiation of phyla.</title>
        <authorList>
            <person name="Brown C.T."/>
            <person name="Hug L.A."/>
            <person name="Thomas B.C."/>
            <person name="Sharon I."/>
            <person name="Castelle C.J."/>
            <person name="Singh A."/>
            <person name="Wilkins M.J."/>
            <person name="Williams K.H."/>
            <person name="Banfield J.F."/>
        </authorList>
    </citation>
    <scope>NUCLEOTIDE SEQUENCE [LARGE SCALE GENOMIC DNA]</scope>
</reference>
<protein>
    <submittedName>
        <fullName evidence="1">Uncharacterized protein</fullName>
    </submittedName>
</protein>
<accession>A0A0G1L5H4</accession>
<dbReference type="Proteomes" id="UP000033945">
    <property type="component" value="Unassembled WGS sequence"/>
</dbReference>